<organism evidence="3 4">
    <name type="scientific">Phytoactinopolyspora halophila</name>
    <dbReference type="NCBI Taxonomy" id="1981511"/>
    <lineage>
        <taxon>Bacteria</taxon>
        <taxon>Bacillati</taxon>
        <taxon>Actinomycetota</taxon>
        <taxon>Actinomycetes</taxon>
        <taxon>Jiangellales</taxon>
        <taxon>Jiangellaceae</taxon>
        <taxon>Phytoactinopolyspora</taxon>
    </lineage>
</organism>
<dbReference type="EMBL" id="QMIG01000002">
    <property type="protein sequence ID" value="RAW17969.1"/>
    <property type="molecule type" value="Genomic_DNA"/>
</dbReference>
<dbReference type="PANTHER" id="PTHR35561:SF1">
    <property type="entry name" value="RNA 2',3'-CYCLIC PHOSPHODIESTERASE"/>
    <property type="match status" value="1"/>
</dbReference>
<comment type="function">
    <text evidence="2">Hydrolyzes RNA 2',3'-cyclic phosphodiester to an RNA 2'-phosphomonoester.</text>
</comment>
<dbReference type="SUPFAM" id="SSF55144">
    <property type="entry name" value="LigT-like"/>
    <property type="match status" value="1"/>
</dbReference>
<gene>
    <name evidence="3" type="primary">thpR</name>
    <name evidence="3" type="ORF">DPM12_03775</name>
</gene>
<feature type="active site" description="Proton acceptor" evidence="2">
    <location>
        <position position="122"/>
    </location>
</feature>
<sequence length="181" mass="20109">MRLFTAIVPPSAAITHLAAAVQRVRDDHLRWTDTTAWHVTLAFYGDVEEAVVPKLVERLTRAARRYAPMELQLAGSGRFSRSVLWIGVHGERRPLGRLASSMVSAGRRCGIPQHPKRTFRPHVTIARAARRADLRPYVSSLADYSGPPWEAEEAALIQSHLGEGSEGHPRYETIARFPLGA</sequence>
<name>A0A329R1Y2_9ACTN</name>
<protein>
    <recommendedName>
        <fullName evidence="2">RNA 2',3'-cyclic phosphodiesterase</fullName>
        <shortName evidence="2">RNA 2',3'-CPDase</shortName>
        <ecNumber evidence="2">3.1.4.58</ecNumber>
    </recommendedName>
</protein>
<dbReference type="EC" id="3.1.4.58" evidence="2"/>
<keyword evidence="1 2" id="KW-0378">Hydrolase</keyword>
<comment type="similarity">
    <text evidence="2">Belongs to the 2H phosphoesterase superfamily. ThpR family.</text>
</comment>
<dbReference type="GO" id="GO:0008664">
    <property type="term" value="F:RNA 2',3'-cyclic 3'-phosphodiesterase activity"/>
    <property type="evidence" value="ECO:0007669"/>
    <property type="project" value="UniProtKB-EC"/>
</dbReference>
<keyword evidence="4" id="KW-1185">Reference proteome</keyword>
<dbReference type="OrthoDB" id="9787070at2"/>
<feature type="active site" description="Proton donor" evidence="2">
    <location>
        <position position="38"/>
    </location>
</feature>
<dbReference type="HAMAP" id="MF_01940">
    <property type="entry name" value="RNA_CPDase"/>
    <property type="match status" value="1"/>
</dbReference>
<dbReference type="Proteomes" id="UP000250462">
    <property type="component" value="Unassembled WGS sequence"/>
</dbReference>
<dbReference type="Gene3D" id="3.90.1140.10">
    <property type="entry name" value="Cyclic phosphodiesterase"/>
    <property type="match status" value="1"/>
</dbReference>
<dbReference type="NCBIfam" id="TIGR02258">
    <property type="entry name" value="2_5_ligase"/>
    <property type="match status" value="1"/>
</dbReference>
<evidence type="ECO:0000256" key="2">
    <source>
        <dbReference type="HAMAP-Rule" id="MF_01940"/>
    </source>
</evidence>
<dbReference type="AlphaFoldDB" id="A0A329R1Y2"/>
<proteinExistence type="inferred from homology"/>
<dbReference type="Pfam" id="PF13563">
    <property type="entry name" value="2_5_RNA_ligase2"/>
    <property type="match status" value="1"/>
</dbReference>
<comment type="caution">
    <text evidence="3">The sequence shown here is derived from an EMBL/GenBank/DDBJ whole genome shotgun (WGS) entry which is preliminary data.</text>
</comment>
<dbReference type="PANTHER" id="PTHR35561">
    <property type="entry name" value="RNA 2',3'-CYCLIC PHOSPHODIESTERASE"/>
    <property type="match status" value="1"/>
</dbReference>
<feature type="short sequence motif" description="HXTX 2" evidence="2">
    <location>
        <begin position="122"/>
        <end position="125"/>
    </location>
</feature>
<evidence type="ECO:0000313" key="3">
    <source>
        <dbReference type="EMBL" id="RAW17969.1"/>
    </source>
</evidence>
<dbReference type="InterPro" id="IPR009097">
    <property type="entry name" value="Cyclic_Pdiesterase"/>
</dbReference>
<dbReference type="GO" id="GO:0004113">
    <property type="term" value="F:2',3'-cyclic-nucleotide 3'-phosphodiesterase activity"/>
    <property type="evidence" value="ECO:0007669"/>
    <property type="project" value="InterPro"/>
</dbReference>
<evidence type="ECO:0000313" key="4">
    <source>
        <dbReference type="Proteomes" id="UP000250462"/>
    </source>
</evidence>
<evidence type="ECO:0000256" key="1">
    <source>
        <dbReference type="ARBA" id="ARBA00022801"/>
    </source>
</evidence>
<feature type="short sequence motif" description="HXTX 1" evidence="2">
    <location>
        <begin position="38"/>
        <end position="41"/>
    </location>
</feature>
<dbReference type="RefSeq" id="WP_112256925.1">
    <property type="nucleotide sequence ID" value="NZ_QMIG01000002.1"/>
</dbReference>
<dbReference type="InterPro" id="IPR004175">
    <property type="entry name" value="RNA_CPDase"/>
</dbReference>
<reference evidence="3 4" key="1">
    <citation type="submission" date="2018-06" db="EMBL/GenBank/DDBJ databases">
        <title>Phytoactinopolyspora halophila sp. nov., a novel halophilic actinomycete isolated from a saline soil in China.</title>
        <authorList>
            <person name="Tang S.-K."/>
        </authorList>
    </citation>
    <scope>NUCLEOTIDE SEQUENCE [LARGE SCALE GENOMIC DNA]</scope>
    <source>
        <strain evidence="3 4">YIM 96934</strain>
    </source>
</reference>
<comment type="catalytic activity">
    <reaction evidence="2">
        <text>a 3'-end 2',3'-cyclophospho-ribonucleotide-RNA + H2O = a 3'-end 2'-phospho-ribonucleotide-RNA + H(+)</text>
        <dbReference type="Rhea" id="RHEA:11828"/>
        <dbReference type="Rhea" id="RHEA-COMP:10464"/>
        <dbReference type="Rhea" id="RHEA-COMP:17353"/>
        <dbReference type="ChEBI" id="CHEBI:15377"/>
        <dbReference type="ChEBI" id="CHEBI:15378"/>
        <dbReference type="ChEBI" id="CHEBI:83064"/>
        <dbReference type="ChEBI" id="CHEBI:173113"/>
        <dbReference type="EC" id="3.1.4.58"/>
    </reaction>
</comment>
<accession>A0A329R1Y2</accession>